<dbReference type="InterPro" id="IPR036909">
    <property type="entry name" value="Cyt_c-like_dom_sf"/>
</dbReference>
<keyword evidence="1" id="KW-0349">Heme</keyword>
<evidence type="ECO:0000259" key="5">
    <source>
        <dbReference type="PROSITE" id="PS51007"/>
    </source>
</evidence>
<dbReference type="PANTHER" id="PTHR40394">
    <property type="entry name" value="LIPOPROTEIN-RELATED"/>
    <property type="match status" value="1"/>
</dbReference>
<feature type="compositionally biased region" description="Polar residues" evidence="4">
    <location>
        <begin position="38"/>
        <end position="50"/>
    </location>
</feature>
<gene>
    <name evidence="6" type="ORF">METZ01_LOCUS101607</name>
</gene>
<organism evidence="6">
    <name type="scientific">marine metagenome</name>
    <dbReference type="NCBI Taxonomy" id="408172"/>
    <lineage>
        <taxon>unclassified sequences</taxon>
        <taxon>metagenomes</taxon>
        <taxon>ecological metagenomes</taxon>
    </lineage>
</organism>
<accession>A0A381WA12</accession>
<proteinExistence type="predicted"/>
<dbReference type="PROSITE" id="PS51007">
    <property type="entry name" value="CYTC"/>
    <property type="match status" value="1"/>
</dbReference>
<dbReference type="GO" id="GO:0009055">
    <property type="term" value="F:electron transfer activity"/>
    <property type="evidence" value="ECO:0007669"/>
    <property type="project" value="InterPro"/>
</dbReference>
<dbReference type="Pfam" id="PF13442">
    <property type="entry name" value="Cytochrome_CBB3"/>
    <property type="match status" value="1"/>
</dbReference>
<dbReference type="InterPro" id="IPR009056">
    <property type="entry name" value="Cyt_c-like_dom"/>
</dbReference>
<evidence type="ECO:0000256" key="4">
    <source>
        <dbReference type="SAM" id="MobiDB-lite"/>
    </source>
</evidence>
<evidence type="ECO:0000313" key="6">
    <source>
        <dbReference type="EMBL" id="SVA48753.1"/>
    </source>
</evidence>
<sequence length="137" mass="14959">MKDENLRCLVALGLACATGVTVATFQTHPAEPHRHTEGQTLENPNEANSDSVATGRQRYVFMCRECHGNTGLGDGDMAHAGGDVPDFTDGAWLHGSSDGEIFLVIKDGVSADMQPYADRISDEDIWHLVNYLKTLQR</sequence>
<feature type="domain" description="Cytochrome c" evidence="5">
    <location>
        <begin position="50"/>
        <end position="136"/>
    </location>
</feature>
<feature type="region of interest" description="Disordered" evidence="4">
    <location>
        <begin position="30"/>
        <end position="50"/>
    </location>
</feature>
<dbReference type="GO" id="GO:0046872">
    <property type="term" value="F:metal ion binding"/>
    <property type="evidence" value="ECO:0007669"/>
    <property type="project" value="UniProtKB-KW"/>
</dbReference>
<dbReference type="EMBL" id="UINC01011007">
    <property type="protein sequence ID" value="SVA48753.1"/>
    <property type="molecule type" value="Genomic_DNA"/>
</dbReference>
<evidence type="ECO:0000256" key="2">
    <source>
        <dbReference type="ARBA" id="ARBA00022723"/>
    </source>
</evidence>
<reference evidence="6" key="1">
    <citation type="submission" date="2018-05" db="EMBL/GenBank/DDBJ databases">
        <authorList>
            <person name="Lanie J.A."/>
            <person name="Ng W.-L."/>
            <person name="Kazmierczak K.M."/>
            <person name="Andrzejewski T.M."/>
            <person name="Davidsen T.M."/>
            <person name="Wayne K.J."/>
            <person name="Tettelin H."/>
            <person name="Glass J.I."/>
            <person name="Rusch D."/>
            <person name="Podicherti R."/>
            <person name="Tsui H.-C.T."/>
            <person name="Winkler M.E."/>
        </authorList>
    </citation>
    <scope>NUCLEOTIDE SEQUENCE</scope>
</reference>
<protein>
    <recommendedName>
        <fullName evidence="5">Cytochrome c domain-containing protein</fullName>
    </recommendedName>
</protein>
<dbReference type="AlphaFoldDB" id="A0A381WA12"/>
<keyword evidence="2" id="KW-0479">Metal-binding</keyword>
<name>A0A381WA12_9ZZZZ</name>
<dbReference type="PANTHER" id="PTHR40394:SF2">
    <property type="entry name" value="QUINOL:CYTOCHROME C OXIDOREDUCTASE MEMBRANE PROTEIN"/>
    <property type="match status" value="1"/>
</dbReference>
<keyword evidence="3" id="KW-0408">Iron</keyword>
<dbReference type="Gene3D" id="1.10.760.10">
    <property type="entry name" value="Cytochrome c-like domain"/>
    <property type="match status" value="1"/>
</dbReference>
<evidence type="ECO:0000256" key="1">
    <source>
        <dbReference type="ARBA" id="ARBA00022617"/>
    </source>
</evidence>
<dbReference type="GO" id="GO:0020037">
    <property type="term" value="F:heme binding"/>
    <property type="evidence" value="ECO:0007669"/>
    <property type="project" value="InterPro"/>
</dbReference>
<evidence type="ECO:0000256" key="3">
    <source>
        <dbReference type="ARBA" id="ARBA00023004"/>
    </source>
</evidence>
<dbReference type="SUPFAM" id="SSF46626">
    <property type="entry name" value="Cytochrome c"/>
    <property type="match status" value="1"/>
</dbReference>